<evidence type="ECO:0000313" key="4">
    <source>
        <dbReference type="Proteomes" id="UP000245207"/>
    </source>
</evidence>
<dbReference type="InterPro" id="IPR001245">
    <property type="entry name" value="Ser-Thr/Tyr_kinase_cat_dom"/>
</dbReference>
<feature type="domain" description="Protein kinase" evidence="2">
    <location>
        <begin position="25"/>
        <end position="308"/>
    </location>
</feature>
<dbReference type="GO" id="GO:0005524">
    <property type="term" value="F:ATP binding"/>
    <property type="evidence" value="ECO:0007669"/>
    <property type="project" value="UniProtKB-UniRule"/>
</dbReference>
<reference evidence="3 4" key="1">
    <citation type="journal article" date="2018" name="Mol. Plant">
        <title>The genome of Artemisia annua provides insight into the evolution of Asteraceae family and artemisinin biosynthesis.</title>
        <authorList>
            <person name="Shen Q."/>
            <person name="Zhang L."/>
            <person name="Liao Z."/>
            <person name="Wang S."/>
            <person name="Yan T."/>
            <person name="Shi P."/>
            <person name="Liu M."/>
            <person name="Fu X."/>
            <person name="Pan Q."/>
            <person name="Wang Y."/>
            <person name="Lv Z."/>
            <person name="Lu X."/>
            <person name="Zhang F."/>
            <person name="Jiang W."/>
            <person name="Ma Y."/>
            <person name="Chen M."/>
            <person name="Hao X."/>
            <person name="Li L."/>
            <person name="Tang Y."/>
            <person name="Lv G."/>
            <person name="Zhou Y."/>
            <person name="Sun X."/>
            <person name="Brodelius P.E."/>
            <person name="Rose J.K.C."/>
            <person name="Tang K."/>
        </authorList>
    </citation>
    <scope>NUCLEOTIDE SEQUENCE [LARGE SCALE GENOMIC DNA]</scope>
    <source>
        <strain evidence="4">cv. Huhao1</strain>
        <tissue evidence="3">Leaf</tissue>
    </source>
</reference>
<dbReference type="AlphaFoldDB" id="A0A2U1NSF8"/>
<name>A0A2U1NSF8_ARTAN</name>
<protein>
    <recommendedName>
        <fullName evidence="2">Protein kinase domain-containing protein</fullName>
    </recommendedName>
</protein>
<comment type="caution">
    <text evidence="3">The sequence shown here is derived from an EMBL/GenBank/DDBJ whole genome shotgun (WGS) entry which is preliminary data.</text>
</comment>
<dbReference type="GO" id="GO:0005886">
    <property type="term" value="C:plasma membrane"/>
    <property type="evidence" value="ECO:0007669"/>
    <property type="project" value="TreeGrafter"/>
</dbReference>
<dbReference type="Pfam" id="PF07714">
    <property type="entry name" value="PK_Tyr_Ser-Thr"/>
    <property type="match status" value="3"/>
</dbReference>
<sequence length="802" mass="92841">MSFSCENLENHVIPLEEIELATQNFSQENWISEVEFGEIYRGELSERWENCTAAFKRFHLDRCQGKKEFLNELKFISSFNHECIVPFIGYYDEGGYMVIVYEYPVNGSLADILRDPYKRGCLTWAQRLKICLGVAAGLNYLHTGLGADGRVIHGSITKSNILLDDNLKSKICGFEISALIPSNQPRQQVYRPNAPDCGYMDPIYLATSFLKAESDVYSFGVLLFDIMVRRLTFDGMTTYGNDDPTYMIKLVRRCSDHGLDKLIDRVLRDQIGGRSFHIIKEMAYKCISYNMKDRPTLDRIIKSIEEALDIHNQEAASTITKRSRGYENILQVLIPLEEIKLATGNFSPESTVVANHLENSYRGQLSAAWKNRTVTIKRYHFDISELNDWLNDQVEILFRFRHENINPCIGYCDEDNQFMLVFEHPINGSLVDHLQDPNKLRCITWEQRLKICIGAARGLKCLHSGLWEENRVVHRRFRSEFILLDENMEARISDIDFSILVSRNQPQAYDCLDPTSNYEDYVDPVYKESEIINVEVDVYSFGVVMFEILSGLMAFNIKERPSMNRIIKRIEEALYIQNHGAATSTSTKLSHHYQKLEDLLIPLTEISLATGDFSKDSRIGDGGFGVVYKGRLSDRWQNHEAAIKRLDKTGHQGKKEFLNELRLISRFHHQNIISFIGTNYYMDPIYHESGILRTESDVYSFGVVMFEMLSGMLAWYRKSFGRDKRQPLINLVRRYYDYGKDLLIDPQIKDQIDNSSFHTFFEIAYQCISFNSKERPRMETIVDKIEEALEYQVLKEVSSKGD</sequence>
<organism evidence="3 4">
    <name type="scientific">Artemisia annua</name>
    <name type="common">Sweet wormwood</name>
    <dbReference type="NCBI Taxonomy" id="35608"/>
    <lineage>
        <taxon>Eukaryota</taxon>
        <taxon>Viridiplantae</taxon>
        <taxon>Streptophyta</taxon>
        <taxon>Embryophyta</taxon>
        <taxon>Tracheophyta</taxon>
        <taxon>Spermatophyta</taxon>
        <taxon>Magnoliopsida</taxon>
        <taxon>eudicotyledons</taxon>
        <taxon>Gunneridae</taxon>
        <taxon>Pentapetalae</taxon>
        <taxon>asterids</taxon>
        <taxon>campanulids</taxon>
        <taxon>Asterales</taxon>
        <taxon>Asteraceae</taxon>
        <taxon>Asteroideae</taxon>
        <taxon>Anthemideae</taxon>
        <taxon>Artemisiinae</taxon>
        <taxon>Artemisia</taxon>
    </lineage>
</organism>
<dbReference type="InterPro" id="IPR011009">
    <property type="entry name" value="Kinase-like_dom_sf"/>
</dbReference>
<evidence type="ECO:0000313" key="3">
    <source>
        <dbReference type="EMBL" id="PWA76459.1"/>
    </source>
</evidence>
<dbReference type="PROSITE" id="PS50011">
    <property type="entry name" value="PROTEIN_KINASE_DOM"/>
    <property type="match status" value="2"/>
</dbReference>
<dbReference type="Gene3D" id="1.10.510.10">
    <property type="entry name" value="Transferase(Phosphotransferase) domain 1"/>
    <property type="match status" value="3"/>
</dbReference>
<keyword evidence="4" id="KW-1185">Reference proteome</keyword>
<dbReference type="InterPro" id="IPR017441">
    <property type="entry name" value="Protein_kinase_ATP_BS"/>
</dbReference>
<dbReference type="PANTHER" id="PTHR27003:SF359">
    <property type="entry name" value="SERINE_THREONINE-PROTEIN KINASE UNC-51-RELATED"/>
    <property type="match status" value="1"/>
</dbReference>
<feature type="binding site" evidence="1">
    <location>
        <position position="644"/>
    </location>
    <ligand>
        <name>ATP</name>
        <dbReference type="ChEBI" id="CHEBI:30616"/>
    </ligand>
</feature>
<dbReference type="GO" id="GO:0009506">
    <property type="term" value="C:plasmodesma"/>
    <property type="evidence" value="ECO:0007669"/>
    <property type="project" value="TreeGrafter"/>
</dbReference>
<dbReference type="EMBL" id="PKPP01002266">
    <property type="protein sequence ID" value="PWA76459.1"/>
    <property type="molecule type" value="Genomic_DNA"/>
</dbReference>
<evidence type="ECO:0000256" key="1">
    <source>
        <dbReference type="PROSITE-ProRule" id="PRU10141"/>
    </source>
</evidence>
<dbReference type="Gene3D" id="3.30.200.20">
    <property type="entry name" value="Phosphorylase Kinase, domain 1"/>
    <property type="match status" value="2"/>
</dbReference>
<accession>A0A2U1NSF8</accession>
<keyword evidence="1" id="KW-0067">ATP-binding</keyword>
<dbReference type="GO" id="GO:0004714">
    <property type="term" value="F:transmembrane receptor protein tyrosine kinase activity"/>
    <property type="evidence" value="ECO:0007669"/>
    <property type="project" value="InterPro"/>
</dbReference>
<dbReference type="InterPro" id="IPR045272">
    <property type="entry name" value="ANXUR1/2-like"/>
</dbReference>
<proteinExistence type="predicted"/>
<evidence type="ECO:0000259" key="2">
    <source>
        <dbReference type="PROSITE" id="PS50011"/>
    </source>
</evidence>
<dbReference type="Proteomes" id="UP000245207">
    <property type="component" value="Unassembled WGS sequence"/>
</dbReference>
<dbReference type="InterPro" id="IPR000719">
    <property type="entry name" value="Prot_kinase_dom"/>
</dbReference>
<dbReference type="PANTHER" id="PTHR27003">
    <property type="entry name" value="OS07G0166700 PROTEIN"/>
    <property type="match status" value="1"/>
</dbReference>
<gene>
    <name evidence="3" type="ORF">CTI12_AA219700</name>
</gene>
<keyword evidence="1" id="KW-0547">Nucleotide-binding</keyword>
<dbReference type="SUPFAM" id="SSF56112">
    <property type="entry name" value="Protein kinase-like (PK-like)"/>
    <property type="match status" value="3"/>
</dbReference>
<dbReference type="PROSITE" id="PS00107">
    <property type="entry name" value="PROTEIN_KINASE_ATP"/>
    <property type="match status" value="1"/>
</dbReference>
<dbReference type="STRING" id="35608.A0A2U1NSF8"/>
<feature type="domain" description="Protein kinase" evidence="2">
    <location>
        <begin position="346"/>
        <end position="789"/>
    </location>
</feature>